<dbReference type="NCBIfam" id="TIGR04183">
    <property type="entry name" value="Por_Secre_tail"/>
    <property type="match status" value="1"/>
</dbReference>
<evidence type="ECO:0000313" key="6">
    <source>
        <dbReference type="EMBL" id="RZS93362.1"/>
    </source>
</evidence>
<proteinExistence type="predicted"/>
<keyword evidence="7" id="KW-1185">Reference proteome</keyword>
<comment type="caution">
    <text evidence="6">The sequence shown here is derived from an EMBL/GenBank/DDBJ whole genome shotgun (WGS) entry which is preliminary data.</text>
</comment>
<name>A0A4Q7P3V7_9FLAO</name>
<dbReference type="PANTHER" id="PTHR45867">
    <property type="entry name" value="PURPLE ACID PHOSPHATASE"/>
    <property type="match status" value="1"/>
</dbReference>
<dbReference type="Proteomes" id="UP000292262">
    <property type="component" value="Unassembled WGS sequence"/>
</dbReference>
<evidence type="ECO:0000259" key="2">
    <source>
        <dbReference type="Pfam" id="PF00149"/>
    </source>
</evidence>
<feature type="domain" description="Calcineurin-like phosphoesterase" evidence="2">
    <location>
        <begin position="140"/>
        <end position="291"/>
    </location>
</feature>
<reference evidence="6 7" key="1">
    <citation type="submission" date="2019-02" db="EMBL/GenBank/DDBJ databases">
        <title>Genomic Encyclopedia of Type Strains, Phase IV (KMG-IV): sequencing the most valuable type-strain genomes for metagenomic binning, comparative biology and taxonomic classification.</title>
        <authorList>
            <person name="Goeker M."/>
        </authorList>
    </citation>
    <scope>NUCLEOTIDE SEQUENCE [LARGE SCALE GENOMIC DNA]</scope>
    <source>
        <strain evidence="6 7">DSM 17196</strain>
    </source>
</reference>
<dbReference type="OrthoDB" id="9804511at2"/>
<feature type="domain" description="Bacterial repeat" evidence="5">
    <location>
        <begin position="609"/>
        <end position="676"/>
    </location>
</feature>
<dbReference type="InterPro" id="IPR008963">
    <property type="entry name" value="Purple_acid_Pase-like_N"/>
</dbReference>
<dbReference type="Gene3D" id="3.60.21.10">
    <property type="match status" value="1"/>
</dbReference>
<dbReference type="PANTHER" id="PTHR45867:SF3">
    <property type="entry name" value="ACID PHOSPHATASE TYPE 7"/>
    <property type="match status" value="1"/>
</dbReference>
<dbReference type="Pfam" id="PF00149">
    <property type="entry name" value="Metallophos"/>
    <property type="match status" value="1"/>
</dbReference>
<feature type="domain" description="Secretion system C-terminal sorting" evidence="4">
    <location>
        <begin position="888"/>
        <end position="965"/>
    </location>
</feature>
<dbReference type="EMBL" id="SGXE01000002">
    <property type="protein sequence ID" value="RZS93362.1"/>
    <property type="molecule type" value="Genomic_DNA"/>
</dbReference>
<dbReference type="AlphaFoldDB" id="A0A4Q7P3V7"/>
<feature type="domain" description="Purple acid phosphatase N-terminal" evidence="3">
    <location>
        <begin position="23"/>
        <end position="112"/>
    </location>
</feature>
<dbReference type="SUPFAM" id="SSF49363">
    <property type="entry name" value="Purple acid phosphatase, N-terminal domain"/>
    <property type="match status" value="1"/>
</dbReference>
<dbReference type="RefSeq" id="WP_130286496.1">
    <property type="nucleotide sequence ID" value="NZ_SGXE01000002.1"/>
</dbReference>
<dbReference type="Pfam" id="PF16656">
    <property type="entry name" value="Pur_ac_phosph_N"/>
    <property type="match status" value="1"/>
</dbReference>
<dbReference type="SUPFAM" id="SSF56300">
    <property type="entry name" value="Metallo-dependent phosphatases"/>
    <property type="match status" value="1"/>
</dbReference>
<evidence type="ECO:0000256" key="1">
    <source>
        <dbReference type="ARBA" id="ARBA00022729"/>
    </source>
</evidence>
<evidence type="ECO:0000313" key="7">
    <source>
        <dbReference type="Proteomes" id="UP000292262"/>
    </source>
</evidence>
<dbReference type="InterPro" id="IPR026444">
    <property type="entry name" value="Secre_tail"/>
</dbReference>
<keyword evidence="1" id="KW-0732">Signal</keyword>
<dbReference type="GO" id="GO:0003993">
    <property type="term" value="F:acid phosphatase activity"/>
    <property type="evidence" value="ECO:0007669"/>
    <property type="project" value="InterPro"/>
</dbReference>
<gene>
    <name evidence="6" type="ORF">EV197_1940</name>
</gene>
<dbReference type="InterPro" id="IPR044060">
    <property type="entry name" value="Bacterial_rp_domain"/>
</dbReference>
<dbReference type="InterPro" id="IPR004843">
    <property type="entry name" value="Calcineurin-like_PHP"/>
</dbReference>
<dbReference type="Pfam" id="PF18962">
    <property type="entry name" value="Por_Secre_tail"/>
    <property type="match status" value="1"/>
</dbReference>
<organism evidence="6 7">
    <name type="scientific">Aquimarina brevivitae</name>
    <dbReference type="NCBI Taxonomy" id="323412"/>
    <lineage>
        <taxon>Bacteria</taxon>
        <taxon>Pseudomonadati</taxon>
        <taxon>Bacteroidota</taxon>
        <taxon>Flavobacteriia</taxon>
        <taxon>Flavobacteriales</taxon>
        <taxon>Flavobacteriaceae</taxon>
        <taxon>Aquimarina</taxon>
    </lineage>
</organism>
<dbReference type="GO" id="GO:0046872">
    <property type="term" value="F:metal ion binding"/>
    <property type="evidence" value="ECO:0007669"/>
    <property type="project" value="InterPro"/>
</dbReference>
<dbReference type="InterPro" id="IPR029052">
    <property type="entry name" value="Metallo-depent_PP-like"/>
</dbReference>
<dbReference type="Pfam" id="PF18998">
    <property type="entry name" value="Flg_new_2"/>
    <property type="match status" value="1"/>
</dbReference>
<evidence type="ECO:0000259" key="4">
    <source>
        <dbReference type="Pfam" id="PF18962"/>
    </source>
</evidence>
<accession>A0A4Q7P3V7</accession>
<dbReference type="InterPro" id="IPR015914">
    <property type="entry name" value="PAPs_N"/>
</dbReference>
<evidence type="ECO:0000259" key="5">
    <source>
        <dbReference type="Pfam" id="PF18998"/>
    </source>
</evidence>
<evidence type="ECO:0000259" key="3">
    <source>
        <dbReference type="Pfam" id="PF16656"/>
    </source>
</evidence>
<dbReference type="Gene3D" id="2.60.40.380">
    <property type="entry name" value="Purple acid phosphatase-like, N-terminal"/>
    <property type="match status" value="1"/>
</dbReference>
<protein>
    <submittedName>
        <fullName evidence="6">Putative repeat protein (TIGR02543 family)/predicted secreted protein (Por secretion system target)</fullName>
    </submittedName>
</protein>
<sequence>MKKILSVLCLCVTIFSYGSNDKYRLTLRGNPATSIVVAWNQTSGSSPIVYYGTTDFGTDYTNYPNTKTPDRVVSYKGMNNHFARLTGLQPNTAYYFVIRDSQGTSQRFWFKTAPSDNSRLSFIAGGDSRNNRTPRQNANRLVAKLKPNAVLFGGDMTDDDTNSQWQNWFNDWQLTTAADGRMFPIIAARGNHEGSNNSIYHLFDVPSTSVYYAITFGNNLIRTYTLNTEISISGNQTSWLNNDLSNNSNTIWKMAQYHKPMRPHVSYKSEGNNQYNNWAQLFYTNGVKLVVECDAHTVKSTWPVRPSYDSGSDEGFVRDDQNGTVYVGEGCWGAPLRSNDDNKNWTRNSGRFNQFKWIFVDEQKIETRTIRTDNATQVGSVSNNNPFQIPSNLDVWNPSNGSVVTIYKSNDPDPDPSGTITASISTGGDDVEEDKNGTIYDNSSDLELVYDSYNNSSFQVIGLRFQAINLPKNATITSAYLQFTADESHSTATELEIAMHNSSNSPVFTNSNNVSGRAVFSNKVTWNPSSWSSGQSGSEQRSPNLKNMVQQLANTASWNPGNSVSFIIRGKGASLSNTSAKRVADSYEGGAANAPRLIINYDTGTTSQYALTTAVSGQGTVSGNGSYDAGESASLLATPAAGWEFSGWSGDASGTNNPITLVMNSDKTVTANFTQVPVDEPNTVEVAITQGSDDVEEDKNGNIYSNSSDLELVYDSYNNFSYQVIGLRFRGVAIPQNATITNAYLQFTADESNSAGASLEISLHNSGNSPAFTTSNNVSGRNTFAQRVLWSPSSWSSGQSGSAQRSPDLRTMVQSLVNRSDWSSGNDLSFVIKGSGVSLSNTSAKRVADSYEGGSSRAARLFVTYVVDKSNSPSKPNAIVADKASWVVYPNPFSDAMHIAFTNSDQKSFEVVMYDIHGKVVHRSAFRGKSGSNTLVINPPLVPKGMYLLSITDEGGEIMVTKRIIKQ</sequence>